<dbReference type="InterPro" id="IPR010921">
    <property type="entry name" value="Trp_repressor/repl_initiator"/>
</dbReference>
<dbReference type="Gene3D" id="1.10.10.10">
    <property type="entry name" value="Winged helix-like DNA-binding domain superfamily/Winged helix DNA-binding domain"/>
    <property type="match status" value="1"/>
</dbReference>
<organism evidence="2 3">
    <name type="scientific">Cereibacter ovatus</name>
    <dbReference type="NCBI Taxonomy" id="439529"/>
    <lineage>
        <taxon>Bacteria</taxon>
        <taxon>Pseudomonadati</taxon>
        <taxon>Pseudomonadota</taxon>
        <taxon>Alphaproteobacteria</taxon>
        <taxon>Rhodobacterales</taxon>
        <taxon>Paracoccaceae</taxon>
        <taxon>Cereibacter</taxon>
    </lineage>
</organism>
<dbReference type="PANTHER" id="PTHR37936">
    <property type="entry name" value="TRANSPOSASE INSC FOR INSERTION ELEMENT IS2A-RELATED"/>
    <property type="match status" value="1"/>
</dbReference>
<protein>
    <submittedName>
        <fullName evidence="2">Transposase</fullName>
    </submittedName>
</protein>
<dbReference type="RefSeq" id="WP_097031701.1">
    <property type="nucleotide sequence ID" value="NZ_OAOQ01000023.1"/>
</dbReference>
<dbReference type="GO" id="GO:0006313">
    <property type="term" value="P:DNA transposition"/>
    <property type="evidence" value="ECO:0007669"/>
    <property type="project" value="InterPro"/>
</dbReference>
<dbReference type="InterPro" id="IPR036388">
    <property type="entry name" value="WH-like_DNA-bd_sf"/>
</dbReference>
<sequence length="120" mass="13458">MRQEILTGVERRRRWSDAEKRSILAEVGVNGARVADVARRHDLTRQHIYQWRAEFRRRGESLSDETGFLPVEMTPETTVPSVAAATTPIEIVLVNGRRLRGIEGLSPSGLAQLIRVLEGA</sequence>
<dbReference type="Pfam" id="PF01527">
    <property type="entry name" value="HTH_Tnp_1"/>
    <property type="match status" value="1"/>
</dbReference>
<dbReference type="SUPFAM" id="SSF48295">
    <property type="entry name" value="TrpR-like"/>
    <property type="match status" value="1"/>
</dbReference>
<dbReference type="EMBL" id="OAOQ01000023">
    <property type="protein sequence ID" value="SNX74494.1"/>
    <property type="molecule type" value="Genomic_DNA"/>
</dbReference>
<dbReference type="Proteomes" id="UP000219467">
    <property type="component" value="Unassembled WGS sequence"/>
</dbReference>
<dbReference type="GO" id="GO:0004803">
    <property type="term" value="F:transposase activity"/>
    <property type="evidence" value="ECO:0007669"/>
    <property type="project" value="InterPro"/>
</dbReference>
<dbReference type="AlphaFoldDB" id="A0A285D3V1"/>
<reference evidence="3" key="1">
    <citation type="submission" date="2017-08" db="EMBL/GenBank/DDBJ databases">
        <authorList>
            <person name="Varghese N."/>
            <person name="Submissions S."/>
        </authorList>
    </citation>
    <scope>NUCLEOTIDE SEQUENCE [LARGE SCALE GENOMIC DNA]</scope>
    <source>
        <strain evidence="3">JA234</strain>
    </source>
</reference>
<dbReference type="InterPro" id="IPR002514">
    <property type="entry name" value="Transposase_8"/>
</dbReference>
<dbReference type="NCBIfam" id="NF047595">
    <property type="entry name" value="IS66_ISRel24_TnpA"/>
    <property type="match status" value="1"/>
</dbReference>
<dbReference type="GO" id="GO:0043565">
    <property type="term" value="F:sequence-specific DNA binding"/>
    <property type="evidence" value="ECO:0007669"/>
    <property type="project" value="InterPro"/>
</dbReference>
<keyword evidence="3" id="KW-1185">Reference proteome</keyword>
<gene>
    <name evidence="2" type="ORF">SAMN05878503_1237</name>
</gene>
<evidence type="ECO:0000313" key="2">
    <source>
        <dbReference type="EMBL" id="SNX74494.1"/>
    </source>
</evidence>
<evidence type="ECO:0000313" key="3">
    <source>
        <dbReference type="Proteomes" id="UP000219467"/>
    </source>
</evidence>
<accession>A0A285D3V1</accession>
<dbReference type="OrthoDB" id="9800877at2"/>
<name>A0A285D3V1_9RHOB</name>
<dbReference type="PANTHER" id="PTHR37936:SF3">
    <property type="entry name" value="TRANSPOSASE INSC FOR INSERTION ELEMENT IS2A-RELATED"/>
    <property type="match status" value="1"/>
</dbReference>
<comment type="similarity">
    <text evidence="1">Belongs to the transposase 8 family.</text>
</comment>
<proteinExistence type="inferred from homology"/>
<evidence type="ECO:0000256" key="1">
    <source>
        <dbReference type="ARBA" id="ARBA00009964"/>
    </source>
</evidence>